<evidence type="ECO:0000256" key="1">
    <source>
        <dbReference type="ARBA" id="ARBA00007673"/>
    </source>
</evidence>
<dbReference type="SUPFAM" id="SSF54506">
    <property type="entry name" value="Diaminopimelate epimerase-like"/>
    <property type="match status" value="1"/>
</dbReference>
<evidence type="ECO:0008006" key="5">
    <source>
        <dbReference type="Google" id="ProtNLM"/>
    </source>
</evidence>
<reference evidence="3" key="1">
    <citation type="journal article" date="2014" name="Int. J. Syst. Evol. Microbiol.">
        <title>Complete genome sequence of Corynebacterium casei LMG S-19264T (=DSM 44701T), isolated from a smear-ripened cheese.</title>
        <authorList>
            <consortium name="US DOE Joint Genome Institute (JGI-PGF)"/>
            <person name="Walter F."/>
            <person name="Albersmeier A."/>
            <person name="Kalinowski J."/>
            <person name="Ruckert C."/>
        </authorList>
    </citation>
    <scope>NUCLEOTIDE SEQUENCE</scope>
    <source>
        <strain evidence="3">CGMCC 1.16012</strain>
    </source>
</reference>
<protein>
    <recommendedName>
        <fullName evidence="5">4-oxalomesaconate tautomerase</fullName>
    </recommendedName>
</protein>
<accession>A0A917ENL0</accession>
<dbReference type="PANTHER" id="PTHR43709:SF2">
    <property type="entry name" value="DUF453 DOMAIN PROTEIN (AFU_ORTHOLOGUE AFUA_6G00360)"/>
    <property type="match status" value="1"/>
</dbReference>
<evidence type="ECO:0000256" key="2">
    <source>
        <dbReference type="ARBA" id="ARBA00023235"/>
    </source>
</evidence>
<comment type="caution">
    <text evidence="3">The sequence shown here is derived from an EMBL/GenBank/DDBJ whole genome shotgun (WGS) entry which is preliminary data.</text>
</comment>
<dbReference type="EMBL" id="BMKN01000005">
    <property type="protein sequence ID" value="GGE63237.1"/>
    <property type="molecule type" value="Genomic_DNA"/>
</dbReference>
<gene>
    <name evidence="3" type="ORF">GCM10011517_33660</name>
</gene>
<dbReference type="Gene3D" id="3.10.310.10">
    <property type="entry name" value="Diaminopimelate Epimerase, Chain A, domain 1"/>
    <property type="match status" value="1"/>
</dbReference>
<proteinExistence type="inferred from homology"/>
<keyword evidence="2" id="KW-0413">Isomerase</keyword>
<comment type="similarity">
    <text evidence="1">Belongs to the PrpF family.</text>
</comment>
<evidence type="ECO:0000313" key="3">
    <source>
        <dbReference type="EMBL" id="GGE63237.1"/>
    </source>
</evidence>
<dbReference type="AlphaFoldDB" id="A0A917ENL0"/>
<reference evidence="3" key="2">
    <citation type="submission" date="2020-09" db="EMBL/GenBank/DDBJ databases">
        <authorList>
            <person name="Sun Q."/>
            <person name="Zhou Y."/>
        </authorList>
    </citation>
    <scope>NUCLEOTIDE SEQUENCE</scope>
    <source>
        <strain evidence="3">CGMCC 1.16012</strain>
    </source>
</reference>
<dbReference type="InterPro" id="IPR007400">
    <property type="entry name" value="PrpF-like"/>
</dbReference>
<evidence type="ECO:0000313" key="4">
    <source>
        <dbReference type="Proteomes" id="UP000606730"/>
    </source>
</evidence>
<sequence length="111" mass="11835">MTMKAKDGGTISARYFMPWKTHPTMTVTGSQCIAACTMVPGTIADGLAVPVNGSPSLVKVEHPQGSIEVNMDYTQGHEGTMIKSAGLLRTARMIAREEVMVPASLIRKASN</sequence>
<dbReference type="RefSeq" id="WP_095593905.1">
    <property type="nucleotide sequence ID" value="NZ_BMKN01000005.1"/>
</dbReference>
<name>A0A917ENL0_9RHOB</name>
<keyword evidence="4" id="KW-1185">Reference proteome</keyword>
<organism evidence="3 4">
    <name type="scientific">Actibacterium pelagium</name>
    <dbReference type="NCBI Taxonomy" id="2029103"/>
    <lineage>
        <taxon>Bacteria</taxon>
        <taxon>Pseudomonadati</taxon>
        <taxon>Pseudomonadota</taxon>
        <taxon>Alphaproteobacteria</taxon>
        <taxon>Rhodobacterales</taxon>
        <taxon>Roseobacteraceae</taxon>
        <taxon>Actibacterium</taxon>
    </lineage>
</organism>
<dbReference type="OrthoDB" id="9779763at2"/>
<dbReference type="GO" id="GO:0016853">
    <property type="term" value="F:isomerase activity"/>
    <property type="evidence" value="ECO:0007669"/>
    <property type="project" value="UniProtKB-KW"/>
</dbReference>
<dbReference type="Pfam" id="PF04303">
    <property type="entry name" value="PrpF"/>
    <property type="match status" value="1"/>
</dbReference>
<dbReference type="PANTHER" id="PTHR43709">
    <property type="entry name" value="ACONITATE ISOMERASE-RELATED"/>
    <property type="match status" value="1"/>
</dbReference>
<dbReference type="Proteomes" id="UP000606730">
    <property type="component" value="Unassembled WGS sequence"/>
</dbReference>